<dbReference type="Proteomes" id="UP000243052">
    <property type="component" value="Chromosome viii"/>
</dbReference>
<dbReference type="PANTHER" id="PTHR31685">
    <property type="entry name" value="INTEGRAL MEMBRANE PROTEIN (AFU_ORTHOLOGUE AFUA_6G12730)-RELATED"/>
    <property type="match status" value="1"/>
</dbReference>
<evidence type="ECO:0000313" key="6">
    <source>
        <dbReference type="EMBL" id="AMD22698.1"/>
    </source>
</evidence>
<evidence type="ECO:0000259" key="5">
    <source>
        <dbReference type="Pfam" id="PF10355"/>
    </source>
</evidence>
<accession>A0A109V0Q9</accession>
<dbReference type="EMBL" id="CP014248">
    <property type="protein sequence ID" value="AMD22698.1"/>
    <property type="molecule type" value="Genomic_DNA"/>
</dbReference>
<feature type="transmembrane region" description="Helical" evidence="2">
    <location>
        <begin position="89"/>
        <end position="110"/>
    </location>
</feature>
<keyword evidence="2" id="KW-1133">Transmembrane helix</keyword>
<feature type="transmembrane region" description="Helical" evidence="2">
    <location>
        <begin position="117"/>
        <end position="139"/>
    </location>
</feature>
<feature type="transmembrane region" description="Helical" evidence="2">
    <location>
        <begin position="336"/>
        <end position="355"/>
    </location>
</feature>
<feature type="transmembrane region" description="Helical" evidence="2">
    <location>
        <begin position="540"/>
        <end position="557"/>
    </location>
</feature>
<evidence type="ECO:0000256" key="1">
    <source>
        <dbReference type="SAM" id="MobiDB-lite"/>
    </source>
</evidence>
<evidence type="ECO:0000256" key="2">
    <source>
        <dbReference type="SAM" id="Phobius"/>
    </source>
</evidence>
<sequence length="607" mass="68292">MFISGVLYWFCFLYGVVLAQHEGMNMDMSANHMPGNEKNGSLEPVPHESKHNHGMPILMTDLTPAERKYWESYNTTTYFTMKTGNKKALTYHAVTLFSATVVTYPVSMVLKSAGSNWYLPMLASHYAVLASSLLALSAFDLSLSESLYPNNVYRKMTGILVVLGIVHAVSAVVSFAGGMLLNEDINRFHNPFIPLSNLDEMGRNISDAASSSFASTIRQDKSSMSDSTRDGVEPPNVTRNDSFSINEYVATQDLEQDEPNLRNWSNKRVFGQSYMSKILQGAFLQKLARNFGAVFSVVFSVTNFVLFIYLIVYMVIGVAVGNLFGKERHIFNLLAHWIKGGVFILLGILSFARYCGFGVERGWAWNNFIVLKNEDQNASVWNIFSSKNIITMEGIESFLIFFYGSTNVFLEHLGNYGGAWTAMDLQHASIAFMFIGCGLCGLLTEYLLREWRWNQVMKATKVNKTAVSSATPGFSPNPFPTMTIFWTGYLMSQHEQSSHLSTAVHMQWGNLLSYGSVFRLFTFLYLTFKPSVNCGPTFPFTEVITSFCLICGGLIFMESTEQVVYGMEYRGLTPMFTFNVSVGVVALLMAWEMSLFLWKNWLVKNRN</sequence>
<keyword evidence="3" id="KW-0732">Signal</keyword>
<dbReference type="Pfam" id="PF10348">
    <property type="entry name" value="DUF2427"/>
    <property type="match status" value="1"/>
</dbReference>
<feature type="transmembrane region" description="Helical" evidence="2">
    <location>
        <begin position="159"/>
        <end position="181"/>
    </location>
</feature>
<gene>
    <name evidence="6" type="ORF">AW171_hschr84750</name>
</gene>
<name>A0A109V0Q9_9SACH</name>
<feature type="signal peptide" evidence="3">
    <location>
        <begin position="1"/>
        <end position="19"/>
    </location>
</feature>
<proteinExistence type="predicted"/>
<keyword evidence="2" id="KW-0472">Membrane</keyword>
<dbReference type="OrthoDB" id="4005299at2759"/>
<keyword evidence="7" id="KW-1185">Reference proteome</keyword>
<protein>
    <submittedName>
        <fullName evidence="6">HHL072Cp</fullName>
    </submittedName>
</protein>
<feature type="transmembrane region" description="Helical" evidence="2">
    <location>
        <begin position="293"/>
        <end position="316"/>
    </location>
</feature>
<feature type="domain" description="Protein YTP1-like C-terminal" evidence="5">
    <location>
        <begin position="310"/>
        <end position="599"/>
    </location>
</feature>
<dbReference type="PANTHER" id="PTHR31685:SF3">
    <property type="entry name" value="INTEGRAL MEMBRANE PROTEIN (AFU_ORTHOLOGUE AFUA_6G12730)"/>
    <property type="match status" value="1"/>
</dbReference>
<dbReference type="STRING" id="45286.A0A109V0Q9"/>
<feature type="domain" description="DUF2427" evidence="4">
    <location>
        <begin position="72"/>
        <end position="174"/>
    </location>
</feature>
<feature type="chain" id="PRO_5007141067" evidence="3">
    <location>
        <begin position="20"/>
        <end position="607"/>
    </location>
</feature>
<feature type="region of interest" description="Disordered" evidence="1">
    <location>
        <begin position="214"/>
        <end position="236"/>
    </location>
</feature>
<organism evidence="6 7">
    <name type="scientific">Eremothecium sinecaudum</name>
    <dbReference type="NCBI Taxonomy" id="45286"/>
    <lineage>
        <taxon>Eukaryota</taxon>
        <taxon>Fungi</taxon>
        <taxon>Dikarya</taxon>
        <taxon>Ascomycota</taxon>
        <taxon>Saccharomycotina</taxon>
        <taxon>Saccharomycetes</taxon>
        <taxon>Saccharomycetales</taxon>
        <taxon>Saccharomycetaceae</taxon>
        <taxon>Eremothecium</taxon>
    </lineage>
</organism>
<feature type="transmembrane region" description="Helical" evidence="2">
    <location>
        <begin position="578"/>
        <end position="598"/>
    </location>
</feature>
<dbReference type="InterPro" id="IPR018827">
    <property type="entry name" value="YTP1_C"/>
</dbReference>
<feature type="transmembrane region" description="Helical" evidence="2">
    <location>
        <begin position="511"/>
        <end position="528"/>
    </location>
</feature>
<feature type="transmembrane region" description="Helical" evidence="2">
    <location>
        <begin position="389"/>
        <end position="410"/>
    </location>
</feature>
<feature type="compositionally biased region" description="Basic and acidic residues" evidence="1">
    <location>
        <begin position="218"/>
        <end position="232"/>
    </location>
</feature>
<evidence type="ECO:0000259" key="4">
    <source>
        <dbReference type="Pfam" id="PF10348"/>
    </source>
</evidence>
<dbReference type="RefSeq" id="XP_017989694.1">
    <property type="nucleotide sequence ID" value="XM_018134034.1"/>
</dbReference>
<dbReference type="AlphaFoldDB" id="A0A109V0Q9"/>
<feature type="transmembrane region" description="Helical" evidence="2">
    <location>
        <begin position="430"/>
        <end position="448"/>
    </location>
</feature>
<dbReference type="InterPro" id="IPR018825">
    <property type="entry name" value="DUF2427"/>
</dbReference>
<reference evidence="6 7" key="1">
    <citation type="submission" date="2016-01" db="EMBL/GenBank/DDBJ databases">
        <title>Genome sequence of the yeast Holleya sinecauda.</title>
        <authorList>
            <person name="Dietrich F.S."/>
        </authorList>
    </citation>
    <scope>NUCLEOTIDE SEQUENCE [LARGE SCALE GENOMIC DNA]</scope>
    <source>
        <strain evidence="6 7">ATCC 58844</strain>
    </source>
</reference>
<evidence type="ECO:0000313" key="7">
    <source>
        <dbReference type="Proteomes" id="UP000243052"/>
    </source>
</evidence>
<evidence type="ECO:0000256" key="3">
    <source>
        <dbReference type="SAM" id="SignalP"/>
    </source>
</evidence>
<dbReference type="Pfam" id="PF10355">
    <property type="entry name" value="Ytp1"/>
    <property type="match status" value="1"/>
</dbReference>
<keyword evidence="2" id="KW-0812">Transmembrane</keyword>
<dbReference type="GeneID" id="28726060"/>